<evidence type="ECO:0000256" key="1">
    <source>
        <dbReference type="SAM" id="MobiDB-lite"/>
    </source>
</evidence>
<evidence type="ECO:0000313" key="3">
    <source>
        <dbReference type="Proteomes" id="UP001172155"/>
    </source>
</evidence>
<dbReference type="EMBL" id="JAUKUD010000006">
    <property type="protein sequence ID" value="KAK0741554.1"/>
    <property type="molecule type" value="Genomic_DNA"/>
</dbReference>
<feature type="compositionally biased region" description="Low complexity" evidence="1">
    <location>
        <begin position="107"/>
        <end position="120"/>
    </location>
</feature>
<proteinExistence type="predicted"/>
<dbReference type="AlphaFoldDB" id="A0AA40K0L6"/>
<protein>
    <submittedName>
        <fullName evidence="2">Uncharacterized protein</fullName>
    </submittedName>
</protein>
<name>A0AA40K0L6_9PEZI</name>
<gene>
    <name evidence="2" type="ORF">B0T18DRAFT_394132</name>
</gene>
<feature type="compositionally biased region" description="Basic and acidic residues" evidence="1">
    <location>
        <begin position="135"/>
        <end position="147"/>
    </location>
</feature>
<evidence type="ECO:0000313" key="2">
    <source>
        <dbReference type="EMBL" id="KAK0741554.1"/>
    </source>
</evidence>
<organism evidence="2 3">
    <name type="scientific">Schizothecium vesticola</name>
    <dbReference type="NCBI Taxonomy" id="314040"/>
    <lineage>
        <taxon>Eukaryota</taxon>
        <taxon>Fungi</taxon>
        <taxon>Dikarya</taxon>
        <taxon>Ascomycota</taxon>
        <taxon>Pezizomycotina</taxon>
        <taxon>Sordariomycetes</taxon>
        <taxon>Sordariomycetidae</taxon>
        <taxon>Sordariales</taxon>
        <taxon>Schizotheciaceae</taxon>
        <taxon>Schizothecium</taxon>
    </lineage>
</organism>
<comment type="caution">
    <text evidence="2">The sequence shown here is derived from an EMBL/GenBank/DDBJ whole genome shotgun (WGS) entry which is preliminary data.</text>
</comment>
<reference evidence="2" key="1">
    <citation type="submission" date="2023-06" db="EMBL/GenBank/DDBJ databases">
        <title>Genome-scale phylogeny and comparative genomics of the fungal order Sordariales.</title>
        <authorList>
            <consortium name="Lawrence Berkeley National Laboratory"/>
            <person name="Hensen N."/>
            <person name="Bonometti L."/>
            <person name="Westerberg I."/>
            <person name="Brannstrom I.O."/>
            <person name="Guillou S."/>
            <person name="Cros-Aarteil S."/>
            <person name="Calhoun S."/>
            <person name="Haridas S."/>
            <person name="Kuo A."/>
            <person name="Mondo S."/>
            <person name="Pangilinan J."/>
            <person name="Riley R."/>
            <person name="LaButti K."/>
            <person name="Andreopoulos B."/>
            <person name="Lipzen A."/>
            <person name="Chen C."/>
            <person name="Yanf M."/>
            <person name="Daum C."/>
            <person name="Ng V."/>
            <person name="Clum A."/>
            <person name="Steindorff A."/>
            <person name="Ohm R."/>
            <person name="Martin F."/>
            <person name="Silar P."/>
            <person name="Natvig D."/>
            <person name="Lalanne C."/>
            <person name="Gautier V."/>
            <person name="Ament-velasquez S.L."/>
            <person name="Kruys A."/>
            <person name="Hutchinson M.I."/>
            <person name="Powell A.J."/>
            <person name="Barry K."/>
            <person name="Miller A.N."/>
            <person name="Grigoriev I.V."/>
            <person name="Debuchy R."/>
            <person name="Gladieux P."/>
            <person name="Thoren M.H."/>
            <person name="Johannesson H."/>
        </authorList>
    </citation>
    <scope>NUCLEOTIDE SEQUENCE</scope>
    <source>
        <strain evidence="2">SMH3187-1</strain>
    </source>
</reference>
<accession>A0AA40K0L6</accession>
<sequence length="147" mass="16044">MGQLFTIGAPPTSKSTFIRAPLSGRRVARSRWSPATAATTSPAGATYPAEFLNYNAKSDLAQRKMCADVAKIHGITVDDTKSWNKDKTRAWTACHQDAVRIQHVRVPRASAPAAAPGGRVVRSHKARYHTTPCEQRPRARESEPLPA</sequence>
<dbReference type="Proteomes" id="UP001172155">
    <property type="component" value="Unassembled WGS sequence"/>
</dbReference>
<feature type="region of interest" description="Disordered" evidence="1">
    <location>
        <begin position="106"/>
        <end position="147"/>
    </location>
</feature>
<keyword evidence="3" id="KW-1185">Reference proteome</keyword>